<name>A0ABX8C5J0_9ACTN</name>
<proteinExistence type="predicted"/>
<evidence type="ECO:0000313" key="1">
    <source>
        <dbReference type="EMBL" id="QUX29686.1"/>
    </source>
</evidence>
<gene>
    <name evidence="1" type="ORF">KGD83_03665</name>
</gene>
<protein>
    <submittedName>
        <fullName evidence="1">Uncharacterized protein</fullName>
    </submittedName>
</protein>
<accession>A0ABX8C5J0</accession>
<sequence>MELYEHEVLVWDLDKDVDFPYPLAEQVSKWHPGFIDRTEAHAEIKRAVDTLVSEEGTPFVIAERRVVDGRDVWKLTPEAGKKVFKALGMPGA</sequence>
<dbReference type="EMBL" id="CP074132">
    <property type="protein sequence ID" value="QUX29686.1"/>
    <property type="molecule type" value="Genomic_DNA"/>
</dbReference>
<evidence type="ECO:0000313" key="2">
    <source>
        <dbReference type="Proteomes" id="UP000678016"/>
    </source>
</evidence>
<organism evidence="1 2">
    <name type="scientific">Nocardiopsis akebiae</name>
    <dbReference type="NCBI Taxonomy" id="2831968"/>
    <lineage>
        <taxon>Bacteria</taxon>
        <taxon>Bacillati</taxon>
        <taxon>Actinomycetota</taxon>
        <taxon>Actinomycetes</taxon>
        <taxon>Streptosporangiales</taxon>
        <taxon>Nocardiopsidaceae</taxon>
        <taxon>Nocardiopsis</taxon>
    </lineage>
</organism>
<dbReference type="RefSeq" id="WP_212642519.1">
    <property type="nucleotide sequence ID" value="NZ_CP074132.1"/>
</dbReference>
<reference evidence="2" key="1">
    <citation type="submission" date="2021-05" db="EMBL/GenBank/DDBJ databases">
        <title>Direct Submission.</title>
        <authorList>
            <person name="Li K."/>
            <person name="Gao J."/>
        </authorList>
    </citation>
    <scope>NUCLEOTIDE SEQUENCE [LARGE SCALE GENOMIC DNA]</scope>
    <source>
        <strain evidence="2">HDS12</strain>
    </source>
</reference>
<dbReference type="Proteomes" id="UP000678016">
    <property type="component" value="Chromosome"/>
</dbReference>
<keyword evidence="2" id="KW-1185">Reference proteome</keyword>